<dbReference type="GO" id="GO:0001401">
    <property type="term" value="C:SAM complex"/>
    <property type="evidence" value="ECO:0007669"/>
    <property type="project" value="EnsemblFungi"/>
</dbReference>
<name>A0A1G4JF42_9SACH</name>
<feature type="domain" description="Bacterial surface antigen (D15)" evidence="6">
    <location>
        <begin position="183"/>
        <end position="494"/>
    </location>
</feature>
<dbReference type="Proteomes" id="UP000190274">
    <property type="component" value="Chromosome E"/>
</dbReference>
<dbReference type="GO" id="GO:0030150">
    <property type="term" value="P:protein import into mitochondrial matrix"/>
    <property type="evidence" value="ECO:0007669"/>
    <property type="project" value="EnsemblFungi"/>
</dbReference>
<dbReference type="Pfam" id="PF01103">
    <property type="entry name" value="Omp85"/>
    <property type="match status" value="1"/>
</dbReference>
<dbReference type="GO" id="GO:0045040">
    <property type="term" value="P:protein insertion into mitochondrial outer membrane"/>
    <property type="evidence" value="ECO:0007669"/>
    <property type="project" value="EnsemblFungi"/>
</dbReference>
<dbReference type="EMBL" id="LT598455">
    <property type="protein sequence ID" value="SCU88661.1"/>
    <property type="molecule type" value="Genomic_DNA"/>
</dbReference>
<comment type="subcellular location">
    <subcellularLocation>
        <location evidence="1">Mitochondrion outer membrane</location>
        <topology evidence="1">Multi-pass membrane protein</topology>
    </subcellularLocation>
</comment>
<dbReference type="GO" id="GO:0008320">
    <property type="term" value="F:protein transmembrane transporter activity"/>
    <property type="evidence" value="ECO:0007669"/>
    <property type="project" value="EnsemblFungi"/>
</dbReference>
<reference evidence="8" key="1">
    <citation type="submission" date="2016-03" db="EMBL/GenBank/DDBJ databases">
        <authorList>
            <person name="Devillers H."/>
        </authorList>
    </citation>
    <scope>NUCLEOTIDE SEQUENCE [LARGE SCALE GENOMIC DNA]</scope>
</reference>
<evidence type="ECO:0000313" key="7">
    <source>
        <dbReference type="EMBL" id="SCU88661.1"/>
    </source>
</evidence>
<evidence type="ECO:0000259" key="6">
    <source>
        <dbReference type="Pfam" id="PF01103"/>
    </source>
</evidence>
<keyword evidence="3" id="KW-1134">Transmembrane beta strand</keyword>
<dbReference type="InterPro" id="IPR000184">
    <property type="entry name" value="Bac_surfAg_D15"/>
</dbReference>
<dbReference type="PANTHER" id="PTHR12815">
    <property type="entry name" value="SORTING AND ASSEMBLY MACHINERY SAMM50 PROTEIN FAMILY MEMBER"/>
    <property type="match status" value="1"/>
</dbReference>
<evidence type="ECO:0000313" key="8">
    <source>
        <dbReference type="Proteomes" id="UP000190274"/>
    </source>
</evidence>
<keyword evidence="8" id="KW-1185">Reference proteome</keyword>
<evidence type="ECO:0000256" key="3">
    <source>
        <dbReference type="ARBA" id="ARBA00022452"/>
    </source>
</evidence>
<dbReference type="PANTHER" id="PTHR12815:SF18">
    <property type="entry name" value="SORTING AND ASSEMBLY MACHINERY COMPONENT 50 HOMOLOG"/>
    <property type="match status" value="1"/>
</dbReference>
<gene>
    <name evidence="7" type="ORF">LADA_0E11408G</name>
</gene>
<dbReference type="OrthoDB" id="1724197at2759"/>
<proteinExistence type="inferred from homology"/>
<dbReference type="STRING" id="1266660.A0A1G4JF42"/>
<dbReference type="GO" id="GO:0032977">
    <property type="term" value="F:membrane insertase activity"/>
    <property type="evidence" value="ECO:0007669"/>
    <property type="project" value="EnsemblFungi"/>
</dbReference>
<protein>
    <submittedName>
        <fullName evidence="7">LADA_0E11408g1_1</fullName>
    </submittedName>
</protein>
<dbReference type="AlphaFoldDB" id="A0A1G4JF42"/>
<organism evidence="7 8">
    <name type="scientific">Lachancea dasiensis</name>
    <dbReference type="NCBI Taxonomy" id="1072105"/>
    <lineage>
        <taxon>Eukaryota</taxon>
        <taxon>Fungi</taxon>
        <taxon>Dikarya</taxon>
        <taxon>Ascomycota</taxon>
        <taxon>Saccharomycotina</taxon>
        <taxon>Saccharomycetes</taxon>
        <taxon>Saccharomycetales</taxon>
        <taxon>Saccharomycetaceae</taxon>
        <taxon>Lachancea</taxon>
    </lineage>
</organism>
<dbReference type="Gene3D" id="2.40.160.50">
    <property type="entry name" value="membrane protein fhac: a member of the omp85/tpsb transporter family"/>
    <property type="match status" value="1"/>
</dbReference>
<dbReference type="InterPro" id="IPR039910">
    <property type="entry name" value="D15-like"/>
</dbReference>
<evidence type="ECO:0000256" key="4">
    <source>
        <dbReference type="ARBA" id="ARBA00022692"/>
    </source>
</evidence>
<keyword evidence="5" id="KW-0472">Membrane</keyword>
<evidence type="ECO:0000256" key="1">
    <source>
        <dbReference type="ARBA" id="ARBA00004374"/>
    </source>
</evidence>
<evidence type="ECO:0000256" key="5">
    <source>
        <dbReference type="ARBA" id="ARBA00023136"/>
    </source>
</evidence>
<comment type="similarity">
    <text evidence="2">Belongs to the SAM50/omp85 family.</text>
</comment>
<keyword evidence="4" id="KW-0812">Transmembrane</keyword>
<dbReference type="GO" id="GO:0065003">
    <property type="term" value="P:protein-containing complex assembly"/>
    <property type="evidence" value="ECO:0007669"/>
    <property type="project" value="EnsemblFungi"/>
</dbReference>
<accession>A0A1G4JF42</accession>
<evidence type="ECO:0000256" key="2">
    <source>
        <dbReference type="ARBA" id="ARBA00010913"/>
    </source>
</evidence>
<sequence>MDGPDLDEPLESRILLNANKDSILNEIEVKHQQLLQTQQTRYAKSLLSQNLHTPVKLSNVIVQNAECVRSTVLQNYLDHTIGKATTFQELCQQSDILNMKLISNGLVENCIQTIDSRGVLHYNLENSILSPSYAMPHGPNQNISVVDIVSILKLQPLKKFTAKTGTNIGNGEGDGYLQFQWRNALGGGEKFTFDATKGTKTHSSYLIDYQQPISPWWSWDSALYKNSRELGSSELFLRGLRGSLRSSFEKHSSVNHELQLESVWRTTRATTSRSSNSLLAECGDDLKNVLGYSLFWDSRDRPIFPFSGTFLKVSNEVALSRFLKSSFEASKVKSWKENNFITASATVKGGYINNLHPTTKPLHISDKFHSGGSNDVRSFQLMGLGPKDLYDSLGGDAFISYGLSVFSRLPIKRWSESNFRLHAFFNGGRLINSNGCNVSSCLRSLSQEHSTSTGFGIVFGHPLARFELNFTLPLTAHTGDSVRKGFQYGIGLSFL</sequence>